<name>A0A9W9P8B4_9EURO</name>
<dbReference type="Proteomes" id="UP001150941">
    <property type="component" value="Unassembled WGS sequence"/>
</dbReference>
<dbReference type="RefSeq" id="XP_058332743.1">
    <property type="nucleotide sequence ID" value="XM_058473740.1"/>
</dbReference>
<protein>
    <submittedName>
        <fullName evidence="2">Uncharacterized protein</fullName>
    </submittedName>
</protein>
<reference evidence="2" key="2">
    <citation type="journal article" date="2023" name="IMA Fungus">
        <title>Comparative genomic study of the Penicillium genus elucidates a diverse pangenome and 15 lateral gene transfer events.</title>
        <authorList>
            <person name="Petersen C."/>
            <person name="Sorensen T."/>
            <person name="Nielsen M.R."/>
            <person name="Sondergaard T.E."/>
            <person name="Sorensen J.L."/>
            <person name="Fitzpatrick D.A."/>
            <person name="Frisvad J.C."/>
            <person name="Nielsen K.L."/>
        </authorList>
    </citation>
    <scope>NUCLEOTIDE SEQUENCE</scope>
    <source>
        <strain evidence="2">IBT 19713</strain>
    </source>
</reference>
<accession>A0A9W9P8B4</accession>
<evidence type="ECO:0000256" key="1">
    <source>
        <dbReference type="SAM" id="MobiDB-lite"/>
    </source>
</evidence>
<dbReference type="OrthoDB" id="5341924at2759"/>
<proteinExistence type="predicted"/>
<evidence type="ECO:0000313" key="2">
    <source>
        <dbReference type="EMBL" id="KAJ5239824.1"/>
    </source>
</evidence>
<organism evidence="2 3">
    <name type="scientific">Penicillium chermesinum</name>
    <dbReference type="NCBI Taxonomy" id="63820"/>
    <lineage>
        <taxon>Eukaryota</taxon>
        <taxon>Fungi</taxon>
        <taxon>Dikarya</taxon>
        <taxon>Ascomycota</taxon>
        <taxon>Pezizomycotina</taxon>
        <taxon>Eurotiomycetes</taxon>
        <taxon>Eurotiomycetidae</taxon>
        <taxon>Eurotiales</taxon>
        <taxon>Aspergillaceae</taxon>
        <taxon>Penicillium</taxon>
    </lineage>
</organism>
<dbReference type="EMBL" id="JAPQKS010000003">
    <property type="protein sequence ID" value="KAJ5239824.1"/>
    <property type="molecule type" value="Genomic_DNA"/>
</dbReference>
<comment type="caution">
    <text evidence="2">The sequence shown here is derived from an EMBL/GenBank/DDBJ whole genome shotgun (WGS) entry which is preliminary data.</text>
</comment>
<evidence type="ECO:0000313" key="3">
    <source>
        <dbReference type="Proteomes" id="UP001150941"/>
    </source>
</evidence>
<reference evidence="2" key="1">
    <citation type="submission" date="2022-11" db="EMBL/GenBank/DDBJ databases">
        <authorList>
            <person name="Petersen C."/>
        </authorList>
    </citation>
    <scope>NUCLEOTIDE SEQUENCE</scope>
    <source>
        <strain evidence="2">IBT 19713</strain>
    </source>
</reference>
<keyword evidence="3" id="KW-1185">Reference proteome</keyword>
<dbReference type="GeneID" id="83201043"/>
<gene>
    <name evidence="2" type="ORF">N7468_004443</name>
</gene>
<feature type="region of interest" description="Disordered" evidence="1">
    <location>
        <begin position="406"/>
        <end position="427"/>
    </location>
</feature>
<sequence length="1082" mass="121708">MRVPPCAGSLLRAGKRPHLPRPHISSYSALLHIHSQLPSDIKSITPKEQRLLEALGETEKVNFRGKTIRESLDPSIWTPFIHEWRKPDENGRTSGTLPSETSSLLKIAKHLKRGHRLKSFAWMLSTSRNVDIISHYGLEQKNWPLADALLNTLIDTNEMLIPFVTPRVAAFQSFDWGGKHTSLSALTNAANLQRTQDGVLWQDGGYNPVKPLPLPNSIDLHSSTMKPTARYLADSFLAQTLMSLGSIVLAAADKPLNESRIAMSYVYRALARMHHLDLLSNKLYQDPTNSIDQQNLRPPWLYLLSGDIMSVLSDAAWLEHQAALASAATRAGQEPPFVSFNVGVRELGPEIWFEYILWCCVEHGFVRQGAWLVKTMQSKAESWKTESWEPLLKNLDIVRDTNISREQSWRRPGNDNPPETFRDMREKPAFNGLGKKTISTEVVLALRAGLPIQAYNGLGFHGLTPQQLIRLMRPLNAALGIPTDDQKLCPTRKISTTNIFRILDSGAVDPVTDPAAFEQVIRSTRNSIAPWHINTPLVPPDLDRMTKTQLSDETSAMIGLAEYSVRAYSNQGQSSHAFSEYSRLQNLIDASKFQHITSFFEKLRDASSEDLPFFNSKQLEPSLVPESSVPQVSNVTLAGLLDLATAGHHFNFGKSLVFDDSVDNPPIPASSYHDQALIPALLRFADATENTELSSQILSKVRMPLSVNTLNAMLAHYVNVEDWDRVIMISEYTRDFRLKSWGYSTIMTLAAKILRLEAEASKASYRDQLPAELGDTLSSLARAKNIFFRFFEGEFNNRALPISRQKHSVNFQQKALQRLHAFFLSLPGPLSDIMQQVKLKKVYSGQHKLSLIPSKSFNVYLHAVIETGSSYDGYLLCRKWCLEEVEKQPFMEPGYSPKWAQAIQHKAIMTDITTIRILAQAACREFTESKTRRILHKEASRQRAGRSPDLAVPRPSEIEEELIPSSQNVWPGPSDGSAPPVLESSVSGYKLDVPLARLGHQSMNGGKAPRWKTEAVLDYCVAMYLRLGLSEEQIDLELPGYSSHLRHRGVLTNRQAKRVRDRYKEIQNSPWMDSYVQQSLSQ</sequence>
<feature type="region of interest" description="Disordered" evidence="1">
    <location>
        <begin position="935"/>
        <end position="979"/>
    </location>
</feature>
<dbReference type="AlphaFoldDB" id="A0A9W9P8B4"/>